<feature type="transmembrane region" description="Helical" evidence="5">
    <location>
        <begin position="160"/>
        <end position="180"/>
    </location>
</feature>
<feature type="transmembrane region" description="Helical" evidence="5">
    <location>
        <begin position="415"/>
        <end position="434"/>
    </location>
</feature>
<keyword evidence="3 5" id="KW-1133">Transmembrane helix</keyword>
<dbReference type="Pfam" id="PF00324">
    <property type="entry name" value="AA_permease"/>
    <property type="match status" value="1"/>
</dbReference>
<dbReference type="InterPro" id="IPR004841">
    <property type="entry name" value="AA-permease/SLC12A_dom"/>
</dbReference>
<evidence type="ECO:0000313" key="7">
    <source>
        <dbReference type="EMBL" id="KAE8766061.1"/>
    </source>
</evidence>
<dbReference type="PANTHER" id="PTHR42770:SF8">
    <property type="entry name" value="PUTRESCINE IMPORTER PUUP"/>
    <property type="match status" value="1"/>
</dbReference>
<feature type="transmembrane region" description="Helical" evidence="5">
    <location>
        <begin position="236"/>
        <end position="255"/>
    </location>
</feature>
<dbReference type="AlphaFoldDB" id="A0A7J5UUT4"/>
<dbReference type="GO" id="GO:0016020">
    <property type="term" value="C:membrane"/>
    <property type="evidence" value="ECO:0007669"/>
    <property type="project" value="UniProtKB-SubCell"/>
</dbReference>
<dbReference type="EMBL" id="WHJE01000002">
    <property type="protein sequence ID" value="KAE8766061.1"/>
    <property type="molecule type" value="Genomic_DNA"/>
</dbReference>
<evidence type="ECO:0000256" key="5">
    <source>
        <dbReference type="SAM" id="Phobius"/>
    </source>
</evidence>
<reference evidence="7 8" key="1">
    <citation type="submission" date="2019-10" db="EMBL/GenBank/DDBJ databases">
        <title>Georgenia wutianyii sp. nov. and Georgenia yuyongxinii sp. nov. isolated from plateau pika (Ochotona curzoniae) in the Qinghai-Tibet plateau of China.</title>
        <authorList>
            <person name="Tian Z."/>
        </authorList>
    </citation>
    <scope>NUCLEOTIDE SEQUENCE [LARGE SCALE GENOMIC DNA]</scope>
    <source>
        <strain evidence="7 8">DSM 21501</strain>
    </source>
</reference>
<comment type="subcellular location">
    <subcellularLocation>
        <location evidence="1">Membrane</location>
        <topology evidence="1">Multi-pass membrane protein</topology>
    </subcellularLocation>
</comment>
<gene>
    <name evidence="7" type="ORF">GB883_01165</name>
</gene>
<feature type="transmembrane region" description="Helical" evidence="5">
    <location>
        <begin position="282"/>
        <end position="305"/>
    </location>
</feature>
<dbReference type="PANTHER" id="PTHR42770">
    <property type="entry name" value="AMINO ACID TRANSPORTER-RELATED"/>
    <property type="match status" value="1"/>
</dbReference>
<dbReference type="InterPro" id="IPR050367">
    <property type="entry name" value="APC_superfamily"/>
</dbReference>
<evidence type="ECO:0000256" key="3">
    <source>
        <dbReference type="ARBA" id="ARBA00022989"/>
    </source>
</evidence>
<name>A0A7J5UUT4_9MICO</name>
<dbReference type="PIRSF" id="PIRSF006060">
    <property type="entry name" value="AA_transporter"/>
    <property type="match status" value="1"/>
</dbReference>
<feature type="transmembrane region" description="Helical" evidence="5">
    <location>
        <begin position="91"/>
        <end position="117"/>
    </location>
</feature>
<proteinExistence type="predicted"/>
<keyword evidence="8" id="KW-1185">Reference proteome</keyword>
<organism evidence="7 8">
    <name type="scientific">Georgenia thermotolerans</name>
    <dbReference type="NCBI Taxonomy" id="527326"/>
    <lineage>
        <taxon>Bacteria</taxon>
        <taxon>Bacillati</taxon>
        <taxon>Actinomycetota</taxon>
        <taxon>Actinomycetes</taxon>
        <taxon>Micrococcales</taxon>
        <taxon>Bogoriellaceae</taxon>
        <taxon>Georgenia</taxon>
    </lineage>
</organism>
<feature type="transmembrane region" description="Helical" evidence="5">
    <location>
        <begin position="129"/>
        <end position="148"/>
    </location>
</feature>
<evidence type="ECO:0000259" key="6">
    <source>
        <dbReference type="Pfam" id="PF00324"/>
    </source>
</evidence>
<feature type="transmembrane region" description="Helical" evidence="5">
    <location>
        <begin position="21"/>
        <end position="44"/>
    </location>
</feature>
<sequence>MAEHTGHPAPHPGHLHRTVTLWPMILFGLAYISPFIVLTTFGAFSEISGGTLAGSYLLTTVAMIFTALSYGKMSREHPVAGSAYSYARRSIGSRIGFMVGWAIMLDYFFLPMVVWLIGTAYLTAQFPTVPKWVFVLAFIVITTVLNIIGIKLATRVNVALLSFQVLVLVFFVVLSLRHVFATPGLGVTLEPFWNSASTVGAVVAGGAVAAYSFIGFDAVSTFAEEAVDPRRTVPRAIVLTAAIAGLIFVVVSYVVQLVHPGGSFANPDSAALDIARTIGGDLFGAIFLATVIIAQFTAGIPIQAAGSRLMYAMGRDGVLPRGVFGYLLPRLGTPVFNLLLTGLVGLLALFLNVETSTSFINFGAFTAFAFVNISVIALYLRQRHEVHRTVLGWVVQPLIGLVVILFLLTQLNKNALTIGVIWLVLGFCWLLYLTRFFRREPPEMTTLEESGEAALERPASSAET</sequence>
<evidence type="ECO:0000256" key="4">
    <source>
        <dbReference type="ARBA" id="ARBA00023136"/>
    </source>
</evidence>
<feature type="transmembrane region" description="Helical" evidence="5">
    <location>
        <begin position="50"/>
        <end position="70"/>
    </location>
</feature>
<dbReference type="Proteomes" id="UP000451860">
    <property type="component" value="Unassembled WGS sequence"/>
</dbReference>
<dbReference type="GO" id="GO:0055085">
    <property type="term" value="P:transmembrane transport"/>
    <property type="evidence" value="ECO:0007669"/>
    <property type="project" value="InterPro"/>
</dbReference>
<dbReference type="Gene3D" id="1.20.1740.10">
    <property type="entry name" value="Amino acid/polyamine transporter I"/>
    <property type="match status" value="1"/>
</dbReference>
<protein>
    <submittedName>
        <fullName evidence="7">Amino acid permease</fullName>
    </submittedName>
</protein>
<feature type="transmembrane region" description="Helical" evidence="5">
    <location>
        <begin position="192"/>
        <end position="216"/>
    </location>
</feature>
<accession>A0A7J5UUT4</accession>
<feature type="transmembrane region" description="Helical" evidence="5">
    <location>
        <begin position="335"/>
        <end position="353"/>
    </location>
</feature>
<feature type="transmembrane region" description="Helical" evidence="5">
    <location>
        <begin position="390"/>
        <end position="409"/>
    </location>
</feature>
<comment type="caution">
    <text evidence="7">The sequence shown here is derived from an EMBL/GenBank/DDBJ whole genome shotgun (WGS) entry which is preliminary data.</text>
</comment>
<evidence type="ECO:0000256" key="2">
    <source>
        <dbReference type="ARBA" id="ARBA00022692"/>
    </source>
</evidence>
<evidence type="ECO:0000313" key="8">
    <source>
        <dbReference type="Proteomes" id="UP000451860"/>
    </source>
</evidence>
<keyword evidence="4 5" id="KW-0472">Membrane</keyword>
<feature type="transmembrane region" description="Helical" evidence="5">
    <location>
        <begin position="359"/>
        <end position="378"/>
    </location>
</feature>
<dbReference type="OrthoDB" id="9762947at2"/>
<keyword evidence="2 5" id="KW-0812">Transmembrane</keyword>
<evidence type="ECO:0000256" key="1">
    <source>
        <dbReference type="ARBA" id="ARBA00004141"/>
    </source>
</evidence>
<feature type="domain" description="Amino acid permease/ SLC12A" evidence="6">
    <location>
        <begin position="37"/>
        <end position="410"/>
    </location>
</feature>